<proteinExistence type="predicted"/>
<protein>
    <submittedName>
        <fullName evidence="2">Uncharacterized protein</fullName>
    </submittedName>
</protein>
<evidence type="ECO:0000313" key="3">
    <source>
        <dbReference type="Proteomes" id="UP000614216"/>
    </source>
</evidence>
<dbReference type="AlphaFoldDB" id="A0A937KDQ6"/>
<evidence type="ECO:0000313" key="2">
    <source>
        <dbReference type="EMBL" id="MBL6446315.1"/>
    </source>
</evidence>
<name>A0A937KDQ6_9BACT</name>
<organism evidence="2 3">
    <name type="scientific">Fulvivirga marina</name>
    <dbReference type="NCBI Taxonomy" id="2494733"/>
    <lineage>
        <taxon>Bacteria</taxon>
        <taxon>Pseudomonadati</taxon>
        <taxon>Bacteroidota</taxon>
        <taxon>Cytophagia</taxon>
        <taxon>Cytophagales</taxon>
        <taxon>Fulvivirgaceae</taxon>
        <taxon>Fulvivirga</taxon>
    </lineage>
</organism>
<reference evidence="2" key="1">
    <citation type="submission" date="2021-01" db="EMBL/GenBank/DDBJ databases">
        <title>Fulvivirga kasyanovii gen. nov., sp nov., a novel member of the phylum Bacteroidetes isolated from seawater in a mussel farm.</title>
        <authorList>
            <person name="Zhao L.-H."/>
            <person name="Wang Z.-J."/>
        </authorList>
    </citation>
    <scope>NUCLEOTIDE SEQUENCE</scope>
    <source>
        <strain evidence="2">29W222</strain>
    </source>
</reference>
<feature type="region of interest" description="Disordered" evidence="1">
    <location>
        <begin position="81"/>
        <end position="114"/>
    </location>
</feature>
<accession>A0A937KDQ6</accession>
<sequence>MAFNGKEGKPISLGMAKRWTKRYRDENPGKVKAFFFGKDYIKQLLLEGDGCCEGIRVYFATDDDGNPRLILTGADAKQNNILPKHEGKDGGGLILDDGKPCPPNCPQDPDDPLA</sequence>
<dbReference type="RefSeq" id="WP_202855851.1">
    <property type="nucleotide sequence ID" value="NZ_JAEUGD010000023.1"/>
</dbReference>
<keyword evidence="3" id="KW-1185">Reference proteome</keyword>
<dbReference type="Proteomes" id="UP000614216">
    <property type="component" value="Unassembled WGS sequence"/>
</dbReference>
<comment type="caution">
    <text evidence="2">The sequence shown here is derived from an EMBL/GenBank/DDBJ whole genome shotgun (WGS) entry which is preliminary data.</text>
</comment>
<dbReference type="EMBL" id="JAEUGD010000023">
    <property type="protein sequence ID" value="MBL6446315.1"/>
    <property type="molecule type" value="Genomic_DNA"/>
</dbReference>
<gene>
    <name evidence="2" type="ORF">JMN32_08345</name>
</gene>
<evidence type="ECO:0000256" key="1">
    <source>
        <dbReference type="SAM" id="MobiDB-lite"/>
    </source>
</evidence>